<dbReference type="PANTHER" id="PTHR32552:SF68">
    <property type="entry name" value="FERRICHROME OUTER MEMBRANE TRANSPORTER_PHAGE RECEPTOR"/>
    <property type="match status" value="1"/>
</dbReference>
<keyword evidence="5" id="KW-0410">Iron transport</keyword>
<reference evidence="18 19" key="1">
    <citation type="submission" date="2019-10" db="EMBL/GenBank/DDBJ databases">
        <title>Two novel species isolated from a subtropical stream in China.</title>
        <authorList>
            <person name="Lu H."/>
        </authorList>
    </citation>
    <scope>NUCLEOTIDE SEQUENCE [LARGE SCALE GENOMIC DNA]</scope>
    <source>
        <strain evidence="18 19">FT29W</strain>
    </source>
</reference>
<evidence type="ECO:0000256" key="11">
    <source>
        <dbReference type="ARBA" id="ARBA00023136"/>
    </source>
</evidence>
<keyword evidence="6 14" id="KW-0812">Transmembrane</keyword>
<dbReference type="PANTHER" id="PTHR32552">
    <property type="entry name" value="FERRICHROME IRON RECEPTOR-RELATED"/>
    <property type="match status" value="1"/>
</dbReference>
<evidence type="ECO:0000256" key="12">
    <source>
        <dbReference type="ARBA" id="ARBA00023170"/>
    </source>
</evidence>
<dbReference type="GO" id="GO:0015344">
    <property type="term" value="F:siderophore uptake transmembrane transporter activity"/>
    <property type="evidence" value="ECO:0007669"/>
    <property type="project" value="TreeGrafter"/>
</dbReference>
<dbReference type="InterPro" id="IPR000531">
    <property type="entry name" value="Beta-barrel_TonB"/>
</dbReference>
<evidence type="ECO:0000313" key="19">
    <source>
        <dbReference type="Proteomes" id="UP000440498"/>
    </source>
</evidence>
<comment type="caution">
    <text evidence="18">The sequence shown here is derived from an EMBL/GenBank/DDBJ whole genome shotgun (WGS) entry which is preliminary data.</text>
</comment>
<dbReference type="FunFam" id="2.170.130.10:FF:000001">
    <property type="entry name" value="Catecholate siderophore TonB-dependent receptor"/>
    <property type="match status" value="1"/>
</dbReference>
<feature type="domain" description="TonB-dependent receptor-like beta-barrel" evidence="16">
    <location>
        <begin position="253"/>
        <end position="679"/>
    </location>
</feature>
<keyword evidence="10 15" id="KW-0798">TonB box</keyword>
<keyword evidence="7" id="KW-0732">Signal</keyword>
<feature type="domain" description="TonB-dependent receptor plug" evidence="17">
    <location>
        <begin position="73"/>
        <end position="174"/>
    </location>
</feature>
<proteinExistence type="inferred from homology"/>
<dbReference type="InterPro" id="IPR010105">
    <property type="entry name" value="TonB_sidphr_rcpt"/>
</dbReference>
<comment type="subcellular location">
    <subcellularLocation>
        <location evidence="1 14">Cell outer membrane</location>
        <topology evidence="1 14">Multi-pass membrane protein</topology>
    </subcellularLocation>
</comment>
<dbReference type="SUPFAM" id="SSF56935">
    <property type="entry name" value="Porins"/>
    <property type="match status" value="1"/>
</dbReference>
<dbReference type="AlphaFoldDB" id="A0A6A7MWC4"/>
<dbReference type="CDD" id="cd01347">
    <property type="entry name" value="ligand_gated_channel"/>
    <property type="match status" value="1"/>
</dbReference>
<evidence type="ECO:0000256" key="8">
    <source>
        <dbReference type="ARBA" id="ARBA00023004"/>
    </source>
</evidence>
<dbReference type="PROSITE" id="PS52016">
    <property type="entry name" value="TONB_DEPENDENT_REC_3"/>
    <property type="match status" value="1"/>
</dbReference>
<dbReference type="Pfam" id="PF07715">
    <property type="entry name" value="Plug"/>
    <property type="match status" value="1"/>
</dbReference>
<dbReference type="InterPro" id="IPR037066">
    <property type="entry name" value="Plug_dom_sf"/>
</dbReference>
<sequence length="710" mass="78186">MQHQLNKQGLTPLARAVASAILLMGGYHMNGGASEVETAAPAEATMATVVVQGQADGVAKRSSVGSKGDTSIVEVPQSISVLNRERLDAQKAPGIPQALRYTAGMQTESFGVDPRFDQYMIRGFETGSNGVFRDGLNLPTRGFTAFTMEPYGLESLEVLRGPSSVIYGQAEVGGMVNAVSKRPTAGRLGEIEVTYGSYDRKQVAADVGGPVDEQGVWLYRLTMLAREAKSAIDYTKDNRQYFAPSLTWHPDADTTLTLLAYLQNDNVPPNFYVPAVGTLTPGPYGQIPANRFVGEPGLDHFKTEQRSVGYVFEKRFSPAWKVRQNLRYATEKVDYHSLYMTALHEDQRTIDRANFSAQQKARVFAADQNVEWNSRFGNIDNTFVAGIDYSRAVQEGQNYLGEAPTLDVIAPVYGQPVGVADKYEDKRSTLTQTGIYAQNQMKFDGQYLLTAGLRRDRSNIDNDDYFNAAKNSQKDNATTGRLGLTWLGPNGVSPYLSYATSFRPVMGQTFEGRNFVPEKGKQVELGVKWAPLDRQALLTAAVFDLRKSNVLTADQDHLGVGAQIQRGEVRVRGLELEAEAKLDKQWKVNGSFTGLDAKIIRNNDGNEGKRPSLVPRVNLAGWVERSFTEGWRAGLGVRRIGVTFGDDANTFENPGVTLADAALGYRYGHWDFALNVNNLTDKVYLGNCSTEGTCNFAARRQAQVTARYVW</sequence>
<accession>A0A6A7MWC4</accession>
<keyword evidence="11 14" id="KW-0472">Membrane</keyword>
<evidence type="ECO:0000259" key="16">
    <source>
        <dbReference type="Pfam" id="PF00593"/>
    </source>
</evidence>
<evidence type="ECO:0000256" key="4">
    <source>
        <dbReference type="ARBA" id="ARBA00022452"/>
    </source>
</evidence>
<organism evidence="18 19">
    <name type="scientific">Rugamonas aquatica</name>
    <dbReference type="NCBI Taxonomy" id="2743357"/>
    <lineage>
        <taxon>Bacteria</taxon>
        <taxon>Pseudomonadati</taxon>
        <taxon>Pseudomonadota</taxon>
        <taxon>Betaproteobacteria</taxon>
        <taxon>Burkholderiales</taxon>
        <taxon>Oxalobacteraceae</taxon>
        <taxon>Telluria group</taxon>
        <taxon>Rugamonas</taxon>
    </lineage>
</organism>
<dbReference type="GO" id="GO:0009279">
    <property type="term" value="C:cell outer membrane"/>
    <property type="evidence" value="ECO:0007669"/>
    <property type="project" value="UniProtKB-SubCell"/>
</dbReference>
<keyword evidence="4 14" id="KW-1134">Transmembrane beta strand</keyword>
<dbReference type="Gene3D" id="2.170.130.10">
    <property type="entry name" value="TonB-dependent receptor, plug domain"/>
    <property type="match status" value="1"/>
</dbReference>
<keyword evidence="8" id="KW-0408">Iron</keyword>
<dbReference type="InterPro" id="IPR036942">
    <property type="entry name" value="Beta-barrel_TonB_sf"/>
</dbReference>
<dbReference type="Gene3D" id="2.40.170.20">
    <property type="entry name" value="TonB-dependent receptor, beta-barrel domain"/>
    <property type="match status" value="1"/>
</dbReference>
<evidence type="ECO:0000313" key="18">
    <source>
        <dbReference type="EMBL" id="MQA37029.1"/>
    </source>
</evidence>
<evidence type="ECO:0000256" key="14">
    <source>
        <dbReference type="PROSITE-ProRule" id="PRU01360"/>
    </source>
</evidence>
<evidence type="ECO:0000256" key="7">
    <source>
        <dbReference type="ARBA" id="ARBA00022729"/>
    </source>
</evidence>
<name>A0A6A7MWC4_9BURK</name>
<dbReference type="InterPro" id="IPR012910">
    <property type="entry name" value="Plug_dom"/>
</dbReference>
<dbReference type="InterPro" id="IPR039426">
    <property type="entry name" value="TonB-dep_rcpt-like"/>
</dbReference>
<evidence type="ECO:0000256" key="9">
    <source>
        <dbReference type="ARBA" id="ARBA00023065"/>
    </source>
</evidence>
<dbReference type="NCBIfam" id="TIGR01783">
    <property type="entry name" value="TonB-siderophor"/>
    <property type="match status" value="1"/>
</dbReference>
<keyword evidence="12 18" id="KW-0675">Receptor</keyword>
<gene>
    <name evidence="18" type="ORF">GEV02_02605</name>
</gene>
<keyword evidence="13 14" id="KW-0998">Cell outer membrane</keyword>
<evidence type="ECO:0000256" key="10">
    <source>
        <dbReference type="ARBA" id="ARBA00023077"/>
    </source>
</evidence>
<dbReference type="GO" id="GO:0038023">
    <property type="term" value="F:signaling receptor activity"/>
    <property type="evidence" value="ECO:0007669"/>
    <property type="project" value="InterPro"/>
</dbReference>
<dbReference type="Proteomes" id="UP000440498">
    <property type="component" value="Unassembled WGS sequence"/>
</dbReference>
<dbReference type="EMBL" id="WHUG01000001">
    <property type="protein sequence ID" value="MQA37029.1"/>
    <property type="molecule type" value="Genomic_DNA"/>
</dbReference>
<dbReference type="GO" id="GO:0015891">
    <property type="term" value="P:siderophore transport"/>
    <property type="evidence" value="ECO:0007669"/>
    <property type="project" value="InterPro"/>
</dbReference>
<evidence type="ECO:0000256" key="1">
    <source>
        <dbReference type="ARBA" id="ARBA00004571"/>
    </source>
</evidence>
<evidence type="ECO:0000256" key="15">
    <source>
        <dbReference type="RuleBase" id="RU003357"/>
    </source>
</evidence>
<evidence type="ECO:0000256" key="5">
    <source>
        <dbReference type="ARBA" id="ARBA00022496"/>
    </source>
</evidence>
<keyword evidence="9" id="KW-0406">Ion transport</keyword>
<protein>
    <submittedName>
        <fullName evidence="18">TonB-dependent siderophore receptor</fullName>
    </submittedName>
</protein>
<evidence type="ECO:0000256" key="6">
    <source>
        <dbReference type="ARBA" id="ARBA00022692"/>
    </source>
</evidence>
<evidence type="ECO:0000256" key="3">
    <source>
        <dbReference type="ARBA" id="ARBA00022448"/>
    </source>
</evidence>
<keyword evidence="19" id="KW-1185">Reference proteome</keyword>
<comment type="similarity">
    <text evidence="2 14 15">Belongs to the TonB-dependent receptor family.</text>
</comment>
<dbReference type="RefSeq" id="WP_152836369.1">
    <property type="nucleotide sequence ID" value="NZ_WHUG01000001.1"/>
</dbReference>
<evidence type="ECO:0000256" key="13">
    <source>
        <dbReference type="ARBA" id="ARBA00023237"/>
    </source>
</evidence>
<evidence type="ECO:0000256" key="2">
    <source>
        <dbReference type="ARBA" id="ARBA00009810"/>
    </source>
</evidence>
<evidence type="ECO:0000259" key="17">
    <source>
        <dbReference type="Pfam" id="PF07715"/>
    </source>
</evidence>
<keyword evidence="3 14" id="KW-0813">Transport</keyword>
<dbReference type="Pfam" id="PF00593">
    <property type="entry name" value="TonB_dep_Rec_b-barrel"/>
    <property type="match status" value="1"/>
</dbReference>